<protein>
    <submittedName>
        <fullName evidence="3">Putative periplasmic protein</fullName>
    </submittedName>
</protein>
<dbReference type="InterPro" id="IPR016087">
    <property type="entry name" value="Chalcone_isomerase"/>
</dbReference>
<feature type="domain" description="Chalcone isomerase" evidence="2">
    <location>
        <begin position="21"/>
        <end position="185"/>
    </location>
</feature>
<proteinExistence type="predicted"/>
<evidence type="ECO:0000259" key="2">
    <source>
        <dbReference type="Pfam" id="PF16036"/>
    </source>
</evidence>
<feature type="chain" id="PRO_5012001558" evidence="1">
    <location>
        <begin position="20"/>
        <end position="186"/>
    </location>
</feature>
<dbReference type="SUPFAM" id="SSF54626">
    <property type="entry name" value="Chalcone isomerase"/>
    <property type="match status" value="1"/>
</dbReference>
<dbReference type="InterPro" id="IPR036298">
    <property type="entry name" value="Chalcone_isomerase_sf"/>
</dbReference>
<keyword evidence="1" id="KW-0732">Signal</keyword>
<dbReference type="InterPro" id="IPR016088">
    <property type="entry name" value="Chalcone_isomerase_3-sand"/>
</dbReference>
<name>A0A1L7I7Z0_9FLAO</name>
<dbReference type="KEGG" id="gfl:GRFL_2983"/>
<dbReference type="Proteomes" id="UP000186230">
    <property type="component" value="Chromosome"/>
</dbReference>
<keyword evidence="4" id="KW-1185">Reference proteome</keyword>
<dbReference type="EMBL" id="CP016359">
    <property type="protein sequence ID" value="APU69707.1"/>
    <property type="molecule type" value="Genomic_DNA"/>
</dbReference>
<dbReference type="Pfam" id="PF16036">
    <property type="entry name" value="Chalcone_3"/>
    <property type="match status" value="1"/>
</dbReference>
<accession>A0A1L7I7Z0</accession>
<reference evidence="3 4" key="1">
    <citation type="submission" date="2016-07" db="EMBL/GenBank/DDBJ databases">
        <title>Multi-omics approach to identify versatile polysaccharide utilization systems of a marine flavobacterium Gramella flava.</title>
        <authorList>
            <person name="Tang K."/>
        </authorList>
    </citation>
    <scope>NUCLEOTIDE SEQUENCE [LARGE SCALE GENOMIC DNA]</scope>
    <source>
        <strain evidence="3 4">JLT2011</strain>
    </source>
</reference>
<evidence type="ECO:0000313" key="4">
    <source>
        <dbReference type="Proteomes" id="UP000186230"/>
    </source>
</evidence>
<gene>
    <name evidence="3" type="ORF">GRFL_2983</name>
</gene>
<sequence>MKKMLFLLAAVLSLNLGVAQTKVGDVSLPNSQSFQGTELMLNGAGVREKLWIDLYAGGLYLTEKSSDANTIASADKPMAIKLHIISKLISSDKMIDAVNEGFENATNGKTAPLETKIEKFRSFFMEEIHKNDVFDLVYLPGKGVVAYKNDKMLGTIEGLDFKKALFGIWLSNRPADDDLKEAMLGK</sequence>
<dbReference type="AlphaFoldDB" id="A0A1L7I7Z0"/>
<organism evidence="3 4">
    <name type="scientific">Christiangramia flava JLT2011</name>
    <dbReference type="NCBI Taxonomy" id="1229726"/>
    <lineage>
        <taxon>Bacteria</taxon>
        <taxon>Pseudomonadati</taxon>
        <taxon>Bacteroidota</taxon>
        <taxon>Flavobacteriia</taxon>
        <taxon>Flavobacteriales</taxon>
        <taxon>Flavobacteriaceae</taxon>
        <taxon>Christiangramia</taxon>
    </lineage>
</organism>
<dbReference type="OrthoDB" id="270742at2"/>
<dbReference type="GO" id="GO:0016872">
    <property type="term" value="F:intramolecular lyase activity"/>
    <property type="evidence" value="ECO:0007669"/>
    <property type="project" value="InterPro"/>
</dbReference>
<evidence type="ECO:0000313" key="3">
    <source>
        <dbReference type="EMBL" id="APU69707.1"/>
    </source>
</evidence>
<evidence type="ECO:0000256" key="1">
    <source>
        <dbReference type="SAM" id="SignalP"/>
    </source>
</evidence>
<dbReference type="Gene3D" id="3.50.70.10">
    <property type="match status" value="1"/>
</dbReference>
<dbReference type="STRING" id="1229726.GRFL_2983"/>
<dbReference type="RefSeq" id="WP_083645338.1">
    <property type="nucleotide sequence ID" value="NZ_AMRU01000005.1"/>
</dbReference>
<feature type="signal peptide" evidence="1">
    <location>
        <begin position="1"/>
        <end position="19"/>
    </location>
</feature>